<comment type="caution">
    <text evidence="2">The sequence shown here is derived from an EMBL/GenBank/DDBJ whole genome shotgun (WGS) entry which is preliminary data.</text>
</comment>
<keyword evidence="1" id="KW-0472">Membrane</keyword>
<keyword evidence="1" id="KW-0812">Transmembrane</keyword>
<dbReference type="RefSeq" id="WP_049930670.1">
    <property type="nucleotide sequence ID" value="NZ_ATXS01000002.1"/>
</dbReference>
<dbReference type="EMBL" id="NEDJ01000085">
    <property type="protein sequence ID" value="OSO92933.1"/>
    <property type="molecule type" value="Genomic_DNA"/>
</dbReference>
<accession>A0A1X4G8N4</accession>
<organism evidence="2 3">
    <name type="scientific">Halorubrum ezzemoulense DSM 17463</name>
    <dbReference type="NCBI Taxonomy" id="1121945"/>
    <lineage>
        <taxon>Archaea</taxon>
        <taxon>Methanobacteriati</taxon>
        <taxon>Methanobacteriota</taxon>
        <taxon>Stenosarchaea group</taxon>
        <taxon>Halobacteria</taxon>
        <taxon>Halobacteriales</taxon>
        <taxon>Haloferacaceae</taxon>
        <taxon>Halorubrum</taxon>
    </lineage>
</organism>
<proteinExistence type="predicted"/>
<dbReference type="GeneID" id="301360481"/>
<gene>
    <name evidence="2" type="ORF">B9H04_15900</name>
</gene>
<dbReference type="AlphaFoldDB" id="A0A1X4G8N4"/>
<name>A0A1X4G8N4_HALEZ</name>
<sequence>MSLLKELVAGLKGWAIMELSGWLVVLIAAVVFVVTLIAGSALFGDAAGLAIGISSALLVAFVVGPRLRNRFRDGQQ</sequence>
<protein>
    <submittedName>
        <fullName evidence="2">Uncharacterized protein</fullName>
    </submittedName>
</protein>
<feature type="transmembrane region" description="Helical" evidence="1">
    <location>
        <begin position="49"/>
        <end position="67"/>
    </location>
</feature>
<evidence type="ECO:0000313" key="3">
    <source>
        <dbReference type="Proteomes" id="UP000193587"/>
    </source>
</evidence>
<evidence type="ECO:0000256" key="1">
    <source>
        <dbReference type="SAM" id="Phobius"/>
    </source>
</evidence>
<feature type="transmembrane region" description="Helical" evidence="1">
    <location>
        <begin position="21"/>
        <end position="43"/>
    </location>
</feature>
<evidence type="ECO:0000313" key="2">
    <source>
        <dbReference type="EMBL" id="OSO92933.1"/>
    </source>
</evidence>
<reference evidence="2 3" key="1">
    <citation type="submission" date="2017-04" db="EMBL/GenBank/DDBJ databases">
        <title>MLSA of the genus Halorubrum.</title>
        <authorList>
            <person name="De La Haba R."/>
            <person name="Sanchez-Porro C."/>
            <person name="Infante-Dominguez C."/>
            <person name="Ventosa A."/>
        </authorList>
    </citation>
    <scope>NUCLEOTIDE SEQUENCE [LARGE SCALE GENOMIC DNA]</scope>
    <source>
        <strain evidence="2 3">DSM 17463</strain>
    </source>
</reference>
<dbReference type="Proteomes" id="UP000193587">
    <property type="component" value="Unassembled WGS sequence"/>
</dbReference>
<keyword evidence="1" id="KW-1133">Transmembrane helix</keyword>